<organism evidence="3 4">
    <name type="scientific">Thermus thermamylovorans</name>
    <dbReference type="NCBI Taxonomy" id="2509362"/>
    <lineage>
        <taxon>Bacteria</taxon>
        <taxon>Thermotogati</taxon>
        <taxon>Deinococcota</taxon>
        <taxon>Deinococci</taxon>
        <taxon>Thermales</taxon>
        <taxon>Thermaceae</taxon>
        <taxon>Thermus</taxon>
    </lineage>
</organism>
<dbReference type="Pfam" id="PF01790">
    <property type="entry name" value="LGT"/>
    <property type="match status" value="1"/>
</dbReference>
<protein>
    <submittedName>
        <fullName evidence="3">TlpA family protein disulfide reductase</fullName>
    </submittedName>
</protein>
<dbReference type="InterPro" id="IPR036249">
    <property type="entry name" value="Thioredoxin-like_sf"/>
</dbReference>
<dbReference type="PANTHER" id="PTHR42852">
    <property type="entry name" value="THIOL:DISULFIDE INTERCHANGE PROTEIN DSBE"/>
    <property type="match status" value="1"/>
</dbReference>
<accession>A0A4Q9B354</accession>
<feature type="transmembrane region" description="Helical" evidence="1">
    <location>
        <begin position="43"/>
        <end position="61"/>
    </location>
</feature>
<evidence type="ECO:0000259" key="2">
    <source>
        <dbReference type="PROSITE" id="PS51352"/>
    </source>
</evidence>
<dbReference type="SUPFAM" id="SSF52833">
    <property type="entry name" value="Thioredoxin-like"/>
    <property type="match status" value="1"/>
</dbReference>
<dbReference type="Gene3D" id="3.40.30.10">
    <property type="entry name" value="Glutaredoxin"/>
    <property type="match status" value="1"/>
</dbReference>
<reference evidence="3 4" key="1">
    <citation type="submission" date="2019-02" db="EMBL/GenBank/DDBJ databases">
        <title>Thermus sp. a novel from hot spring.</title>
        <authorList>
            <person name="Zhao Z."/>
        </authorList>
    </citation>
    <scope>NUCLEOTIDE SEQUENCE [LARGE SCALE GENOMIC DNA]</scope>
    <source>
        <strain evidence="3 4">CFH 72773T</strain>
    </source>
</reference>
<dbReference type="PROSITE" id="PS51352">
    <property type="entry name" value="THIOREDOXIN_2"/>
    <property type="match status" value="1"/>
</dbReference>
<keyword evidence="4" id="KW-1185">Reference proteome</keyword>
<dbReference type="InterPro" id="IPR013740">
    <property type="entry name" value="Redoxin"/>
</dbReference>
<feature type="transmembrane region" description="Helical" evidence="1">
    <location>
        <begin position="103"/>
        <end position="122"/>
    </location>
</feature>
<dbReference type="CDD" id="cd02966">
    <property type="entry name" value="TlpA_like_family"/>
    <property type="match status" value="1"/>
</dbReference>
<evidence type="ECO:0000256" key="1">
    <source>
        <dbReference type="SAM" id="Phobius"/>
    </source>
</evidence>
<dbReference type="GO" id="GO:0016491">
    <property type="term" value="F:oxidoreductase activity"/>
    <property type="evidence" value="ECO:0007669"/>
    <property type="project" value="InterPro"/>
</dbReference>
<feature type="transmembrane region" description="Helical" evidence="1">
    <location>
        <begin position="73"/>
        <end position="97"/>
    </location>
</feature>
<evidence type="ECO:0000313" key="3">
    <source>
        <dbReference type="EMBL" id="TBH20092.1"/>
    </source>
</evidence>
<gene>
    <name evidence="3" type="ORF">ETP66_08080</name>
</gene>
<dbReference type="InterPro" id="IPR001640">
    <property type="entry name" value="Lgt"/>
</dbReference>
<dbReference type="AlphaFoldDB" id="A0A4Q9B354"/>
<dbReference type="OrthoDB" id="9809733at2"/>
<comment type="caution">
    <text evidence="3">The sequence shown here is derived from an EMBL/GenBank/DDBJ whole genome shotgun (WGS) entry which is preliminary data.</text>
</comment>
<dbReference type="EMBL" id="SIJL01000009">
    <property type="protein sequence ID" value="TBH20092.1"/>
    <property type="molecule type" value="Genomic_DNA"/>
</dbReference>
<name>A0A4Q9B354_9DEIN</name>
<dbReference type="Pfam" id="PF08534">
    <property type="entry name" value="Redoxin"/>
    <property type="match status" value="1"/>
</dbReference>
<dbReference type="GO" id="GO:0005886">
    <property type="term" value="C:plasma membrane"/>
    <property type="evidence" value="ECO:0007669"/>
    <property type="project" value="InterPro"/>
</dbReference>
<proteinExistence type="predicted"/>
<dbReference type="InterPro" id="IPR013766">
    <property type="entry name" value="Thioredoxin_domain"/>
</dbReference>
<feature type="domain" description="Thioredoxin" evidence="2">
    <location>
        <begin position="127"/>
        <end position="263"/>
    </location>
</feature>
<keyword evidence="1" id="KW-0812">Transmembrane</keyword>
<dbReference type="PANTHER" id="PTHR42852:SF18">
    <property type="entry name" value="CHROMOSOME UNDETERMINED SCAFFOLD_47, WHOLE GENOME SHOTGUN SEQUENCE"/>
    <property type="match status" value="1"/>
</dbReference>
<keyword evidence="1" id="KW-0472">Membrane</keyword>
<sequence length="263" mass="29226">MDGLQLGPLVVPWARAQAFLALLALVLAAEVLARRVDRRLALWAYNAILVGLVGGRLGFVLEHWPIYARDPLSALYVWQGGFHPLWGILAGGGYTLMTLPKHLWRYAFFSALAAGLVAGLLLTRTGGGEEVRLPALPLTTLEGQAVNLRDFQGKPVVLNAWATWCPPCRRELPMMMRLDREHPEVHFLFVSQGEGPLVVRRYLEEAGLEAPWVLLDPETRLSQALGLQGLPTTLFFDREGRLVARHLGEISEAVLLGYLRVLR</sequence>
<dbReference type="InterPro" id="IPR050553">
    <property type="entry name" value="Thioredoxin_ResA/DsbE_sf"/>
</dbReference>
<keyword evidence="1" id="KW-1133">Transmembrane helix</keyword>
<evidence type="ECO:0000313" key="4">
    <source>
        <dbReference type="Proteomes" id="UP000292858"/>
    </source>
</evidence>
<dbReference type="GO" id="GO:0042158">
    <property type="term" value="P:lipoprotein biosynthetic process"/>
    <property type="evidence" value="ECO:0007669"/>
    <property type="project" value="InterPro"/>
</dbReference>
<dbReference type="Proteomes" id="UP000292858">
    <property type="component" value="Unassembled WGS sequence"/>
</dbReference>
<dbReference type="RefSeq" id="WP_130842128.1">
    <property type="nucleotide sequence ID" value="NZ_SIJL01000009.1"/>
</dbReference>
<dbReference type="GO" id="GO:0008961">
    <property type="term" value="F:phosphatidylglycerol-prolipoprotein diacylglyceryl transferase activity"/>
    <property type="evidence" value="ECO:0007669"/>
    <property type="project" value="InterPro"/>
</dbReference>